<sequence length="274" mass="29690">MTQHDGRAISATGIGTNIAEAELRHDGERAERMAHALRGERGALPWAQATAPIFGMAAGRDGVAQVQSRAILELIERWTCQSWWAGTLPASQPGPPTEAAFARAQENWKRRTPRRTGLLQLGNPLLPPTCVAWSCDRSGHSLCFGTACGMDGPKAMTAALRELFQMEFGLSVIQHRKAGGVELTGSELHILDRADLLSVETMTDHFQEAGDTNNRFQGDLFKALADAGIPVAVNQLEHAIDGHRIVIATSADLEVVSSGENWCDTALRWKLYGA</sequence>
<dbReference type="Pfam" id="PF02624">
    <property type="entry name" value="YcaO"/>
    <property type="match status" value="1"/>
</dbReference>
<protein>
    <submittedName>
        <fullName evidence="2">YcaO-like family protein</fullName>
    </submittedName>
</protein>
<proteinExistence type="predicted"/>
<evidence type="ECO:0000313" key="3">
    <source>
        <dbReference type="Proteomes" id="UP001255416"/>
    </source>
</evidence>
<organism evidence="2 3">
    <name type="scientific">Sedimentitalea todarodis</name>
    <dbReference type="NCBI Taxonomy" id="1631240"/>
    <lineage>
        <taxon>Bacteria</taxon>
        <taxon>Pseudomonadati</taxon>
        <taxon>Pseudomonadota</taxon>
        <taxon>Alphaproteobacteria</taxon>
        <taxon>Rhodobacterales</taxon>
        <taxon>Paracoccaceae</taxon>
        <taxon>Sedimentitalea</taxon>
    </lineage>
</organism>
<evidence type="ECO:0000313" key="2">
    <source>
        <dbReference type="EMBL" id="MDU9003674.1"/>
    </source>
</evidence>
<keyword evidence="3" id="KW-1185">Reference proteome</keyword>
<dbReference type="RefSeq" id="WP_316774755.1">
    <property type="nucleotide sequence ID" value="NZ_JASMWN010000004.1"/>
</dbReference>
<gene>
    <name evidence="2" type="ORF">QO231_07385</name>
</gene>
<dbReference type="Gene3D" id="3.30.160.660">
    <property type="match status" value="1"/>
</dbReference>
<feature type="domain" description="YcaO" evidence="1">
    <location>
        <begin position="55"/>
        <end position="197"/>
    </location>
</feature>
<comment type="caution">
    <text evidence="2">The sequence shown here is derived from an EMBL/GenBank/DDBJ whole genome shotgun (WGS) entry which is preliminary data.</text>
</comment>
<dbReference type="Proteomes" id="UP001255416">
    <property type="component" value="Unassembled WGS sequence"/>
</dbReference>
<evidence type="ECO:0000259" key="1">
    <source>
        <dbReference type="Pfam" id="PF02624"/>
    </source>
</evidence>
<dbReference type="InterPro" id="IPR003776">
    <property type="entry name" value="YcaO-like_dom"/>
</dbReference>
<dbReference type="EMBL" id="JASMWN010000004">
    <property type="protein sequence ID" value="MDU9003674.1"/>
    <property type="molecule type" value="Genomic_DNA"/>
</dbReference>
<name>A0ABU3VD60_9RHOB</name>
<accession>A0ABU3VD60</accession>
<reference evidence="3" key="1">
    <citation type="submission" date="2023-05" db="EMBL/GenBank/DDBJ databases">
        <title>Sedimentitalea sp. nov. JM2-8.</title>
        <authorList>
            <person name="Huang J."/>
        </authorList>
    </citation>
    <scope>NUCLEOTIDE SEQUENCE [LARGE SCALE GENOMIC DNA]</scope>
    <source>
        <strain evidence="3">KHS03</strain>
    </source>
</reference>